<keyword evidence="1" id="KW-0472">Membrane</keyword>
<dbReference type="EMBL" id="DYZF01000155">
    <property type="protein sequence ID" value="HJE51543.1"/>
    <property type="molecule type" value="Genomic_DNA"/>
</dbReference>
<name>A0A921ENC7_9ACTN</name>
<dbReference type="PANTHER" id="PTHR37938:SF1">
    <property type="entry name" value="BLL0215 PROTEIN"/>
    <property type="match status" value="1"/>
</dbReference>
<organism evidence="3 4">
    <name type="scientific">Tessaracoccus flavescens</name>
    <dbReference type="NCBI Taxonomy" id="399497"/>
    <lineage>
        <taxon>Bacteria</taxon>
        <taxon>Bacillati</taxon>
        <taxon>Actinomycetota</taxon>
        <taxon>Actinomycetes</taxon>
        <taxon>Propionibacteriales</taxon>
        <taxon>Propionibacteriaceae</taxon>
        <taxon>Tessaracoccus</taxon>
    </lineage>
</organism>
<dbReference type="AlphaFoldDB" id="A0A921ENC7"/>
<reference evidence="3" key="2">
    <citation type="submission" date="2021-09" db="EMBL/GenBank/DDBJ databases">
        <authorList>
            <person name="Gilroy R."/>
        </authorList>
    </citation>
    <scope>NUCLEOTIDE SEQUENCE</scope>
    <source>
        <strain evidence="3">ChiGjej3B3-7470</strain>
    </source>
</reference>
<comment type="caution">
    <text evidence="3">The sequence shown here is derived from an EMBL/GenBank/DDBJ whole genome shotgun (WGS) entry which is preliminary data.</text>
</comment>
<evidence type="ECO:0000259" key="2">
    <source>
        <dbReference type="Pfam" id="PF03703"/>
    </source>
</evidence>
<reference evidence="3" key="1">
    <citation type="journal article" date="2021" name="PeerJ">
        <title>Extensive microbial diversity within the chicken gut microbiome revealed by metagenomics and culture.</title>
        <authorList>
            <person name="Gilroy R."/>
            <person name="Ravi A."/>
            <person name="Getino M."/>
            <person name="Pursley I."/>
            <person name="Horton D.L."/>
            <person name="Alikhan N.F."/>
            <person name="Baker D."/>
            <person name="Gharbi K."/>
            <person name="Hall N."/>
            <person name="Watson M."/>
            <person name="Adriaenssens E.M."/>
            <person name="Foster-Nyarko E."/>
            <person name="Jarju S."/>
            <person name="Secka A."/>
            <person name="Antonio M."/>
            <person name="Oren A."/>
            <person name="Chaudhuri R.R."/>
            <person name="La Ragione R."/>
            <person name="Hildebrand F."/>
            <person name="Pallen M.J."/>
        </authorList>
    </citation>
    <scope>NUCLEOTIDE SEQUENCE</scope>
    <source>
        <strain evidence="3">ChiGjej3B3-7470</strain>
    </source>
</reference>
<keyword evidence="1" id="KW-1133">Transmembrane helix</keyword>
<feature type="domain" description="YdbS-like PH" evidence="2">
    <location>
        <begin position="77"/>
        <end position="148"/>
    </location>
</feature>
<evidence type="ECO:0000256" key="1">
    <source>
        <dbReference type="SAM" id="Phobius"/>
    </source>
</evidence>
<proteinExistence type="predicted"/>
<evidence type="ECO:0000313" key="3">
    <source>
        <dbReference type="EMBL" id="HJE51543.1"/>
    </source>
</evidence>
<dbReference type="Pfam" id="PF03703">
    <property type="entry name" value="bPH_2"/>
    <property type="match status" value="1"/>
</dbReference>
<protein>
    <submittedName>
        <fullName evidence="3">PH domain-containing protein</fullName>
    </submittedName>
</protein>
<gene>
    <name evidence="3" type="ORF">K8V15_06140</name>
</gene>
<feature type="transmembrane region" description="Helical" evidence="1">
    <location>
        <begin position="25"/>
        <end position="47"/>
    </location>
</feature>
<keyword evidence="1" id="KW-0812">Transmembrane</keyword>
<feature type="transmembrane region" description="Helical" evidence="1">
    <location>
        <begin position="53"/>
        <end position="78"/>
    </location>
</feature>
<accession>A0A921ENC7</accession>
<dbReference type="InterPro" id="IPR005182">
    <property type="entry name" value="YdbS-like_PH"/>
</dbReference>
<dbReference type="Proteomes" id="UP000712713">
    <property type="component" value="Unassembled WGS sequence"/>
</dbReference>
<evidence type="ECO:0000313" key="4">
    <source>
        <dbReference type="Proteomes" id="UP000712713"/>
    </source>
</evidence>
<sequence>MAIRQDQLGRDEQLVLTVRTHAKQLIAPAIILIALAAALGLAIAFFPLEWQPWATYVTVAVAVILFLWLVLAPFLRWLTSTYTITTHRIITRKGIINKTGHDLPLRRINNVNYERSLTDRILGCGTLVLETAAGQPLVLPDVPKVERVHVVITELLFAVHDDDGDE</sequence>
<dbReference type="PANTHER" id="PTHR37938">
    <property type="entry name" value="BLL0215 PROTEIN"/>
    <property type="match status" value="1"/>
</dbReference>